<accession>A0A2S9IDC5</accession>
<dbReference type="OrthoDB" id="8587at2"/>
<dbReference type="Gene3D" id="2.60.40.3110">
    <property type="match status" value="1"/>
</dbReference>
<dbReference type="Pfam" id="PF00577">
    <property type="entry name" value="Usher"/>
    <property type="match status" value="1"/>
</dbReference>
<dbReference type="InterPro" id="IPR000015">
    <property type="entry name" value="Fimb_usher"/>
</dbReference>
<reference evidence="2 3" key="1">
    <citation type="submission" date="2017-10" db="EMBL/GenBank/DDBJ databases">
        <title>Draft genome of two endophytic bacteria isolated from 'guarana' Paullinia cupana (Mart.) Ducke.</title>
        <authorList>
            <person name="Siqueira K.A."/>
            <person name="Liotti R.G."/>
            <person name="Mendes T.A."/>
            <person name="Soares M.A."/>
        </authorList>
    </citation>
    <scope>NUCLEOTIDE SEQUENCE [LARGE SCALE GENOMIC DNA]</scope>
    <source>
        <strain evidence="2 3">342</strain>
    </source>
</reference>
<dbReference type="GO" id="GO:0015473">
    <property type="term" value="F:fimbrial usher porin activity"/>
    <property type="evidence" value="ECO:0007669"/>
    <property type="project" value="InterPro"/>
</dbReference>
<dbReference type="InterPro" id="IPR042186">
    <property type="entry name" value="FimD_plug_dom"/>
</dbReference>
<gene>
    <name evidence="2" type="ORF">CQW29_09545</name>
</gene>
<dbReference type="AlphaFoldDB" id="A0A2S9IDC5"/>
<dbReference type="Proteomes" id="UP000239181">
    <property type="component" value="Unassembled WGS sequence"/>
</dbReference>
<feature type="domain" description="PapC-like C-terminal" evidence="1">
    <location>
        <begin position="725"/>
        <end position="784"/>
    </location>
</feature>
<dbReference type="Pfam" id="PF13953">
    <property type="entry name" value="PapC_C"/>
    <property type="match status" value="1"/>
</dbReference>
<dbReference type="PANTHER" id="PTHR30451">
    <property type="entry name" value="OUTER MEMBRANE USHER PROTEIN"/>
    <property type="match status" value="1"/>
</dbReference>
<sequence>MRIDFVASTPLKLAMTGLSGCLLPLFVGAETWTSLPPPPTVQAPAGEAQSWMLGLMLNGYDTGEVVSVQFQGDHYVMRAGDLMKVGIPSSKINSTMMDVSAMENVKAEYDRQGQRLLLTVPPEWLPQQTFGKATQNGPRYDGQSSAGALFNYNIYGSQTDGGGSRISAWNELRLFGGWGQFSNSGIVQRQLSGGDALNDGYIRYDTWWSNQNEDNALTLRVGDLITDSLAWSSSVRVGGIQLARDFSLRPDLVTYPLPSFSGQAAVPSTVDLFVNGYRTSTNSVQPGPWSMTNLPFVNGAGSAVVVTTDAQGRQVTTTLPFYVASNLLQSGLSDYAISTGALRENYGLENFDYGPLTASGSYRYGLTDWLTLESHAEAAESLAQLGGGGQLRVGALGVVNGSVSQSRMMGQSGNQYSWGYQYSTGLFSVGMQQTLRSSDYGNLALYGDRKNAETWNNAEPEYYTLSRRSSQYSASLSLDRYGSLGAALIDITSGNGDRTKLLNLTWSRGLWGGSSIYVSASRDNQENNWAGAISLSVPFSSLMSGGVSVERDAQGKNSQRLFVSRSMPSDGGFAWDASWANQSSGGDYRQGSLRWRNQQVETSGGFYGDDDYMTKWGQVNGSLVLMDSQLFAANQVTDSFVLVKTGYPNVGVRFENQLQGQTNSKGYFLVPRVTSNYAAKYNIDTLNLPANLGTDDVEKRVAVKRQSGYLLDMEIKPLRAASVVINDQHGQPLPVGTAIIRSAPPEDVVGWDGIVWMDNLEQRNPIRARTPDGRTCETELTLPKELPDTLVTYGPLVCPLSPPSGTMP</sequence>
<dbReference type="GO" id="GO:0009297">
    <property type="term" value="P:pilus assembly"/>
    <property type="evidence" value="ECO:0007669"/>
    <property type="project" value="InterPro"/>
</dbReference>
<dbReference type="EMBL" id="PDET01000005">
    <property type="protein sequence ID" value="PRD15787.1"/>
    <property type="molecule type" value="Genomic_DNA"/>
</dbReference>
<protein>
    <submittedName>
        <fullName evidence="2">Fimbrial assembly protein</fullName>
    </submittedName>
</protein>
<comment type="caution">
    <text evidence="2">The sequence shown here is derived from an EMBL/GenBank/DDBJ whole genome shotgun (WGS) entry which is preliminary data.</text>
</comment>
<dbReference type="PANTHER" id="PTHR30451:SF5">
    <property type="entry name" value="SLR0019 PROTEIN"/>
    <property type="match status" value="1"/>
</dbReference>
<dbReference type="GO" id="GO:0009279">
    <property type="term" value="C:cell outer membrane"/>
    <property type="evidence" value="ECO:0007669"/>
    <property type="project" value="TreeGrafter"/>
</dbReference>
<evidence type="ECO:0000259" key="1">
    <source>
        <dbReference type="Pfam" id="PF13953"/>
    </source>
</evidence>
<proteinExistence type="predicted"/>
<name>A0A2S9IDC5_9GAMM</name>
<evidence type="ECO:0000313" key="3">
    <source>
        <dbReference type="Proteomes" id="UP000239181"/>
    </source>
</evidence>
<dbReference type="Gene3D" id="2.60.40.2610">
    <property type="entry name" value="Outer membrane usher protein FimD, plug domain"/>
    <property type="match status" value="1"/>
</dbReference>
<dbReference type="InterPro" id="IPR025949">
    <property type="entry name" value="PapC-like_C"/>
</dbReference>
<keyword evidence="3" id="KW-1185">Reference proteome</keyword>
<evidence type="ECO:0000313" key="2">
    <source>
        <dbReference type="EMBL" id="PRD15787.1"/>
    </source>
</evidence>
<organism evidence="2 3">
    <name type="scientific">Pantoea coffeiphila</name>
    <dbReference type="NCBI Taxonomy" id="1465635"/>
    <lineage>
        <taxon>Bacteria</taxon>
        <taxon>Pseudomonadati</taxon>
        <taxon>Pseudomonadota</taxon>
        <taxon>Gammaproteobacteria</taxon>
        <taxon>Enterobacterales</taxon>
        <taxon>Erwiniaceae</taxon>
        <taxon>Pantoea</taxon>
    </lineage>
</organism>